<gene>
    <name evidence="6" type="ORF">A3E09_01335</name>
</gene>
<organism evidence="6 7">
    <name type="scientific">Candidatus Liptonbacteria bacterium RIFCSPHIGHO2_12_FULL_60_13</name>
    <dbReference type="NCBI Taxonomy" id="1798648"/>
    <lineage>
        <taxon>Bacteria</taxon>
        <taxon>Candidatus Liptoniibacteriota</taxon>
    </lineage>
</organism>
<dbReference type="PANTHER" id="PTHR30244:SF36">
    <property type="entry name" value="3-OXO-GLUCOSE-6-PHOSPHATE:GLUTAMATE AMINOTRANSFERASE"/>
    <property type="match status" value="1"/>
</dbReference>
<evidence type="ECO:0000256" key="4">
    <source>
        <dbReference type="PIRSR" id="PIRSR000390-2"/>
    </source>
</evidence>
<dbReference type="Pfam" id="PF01041">
    <property type="entry name" value="DegT_DnrJ_EryC1"/>
    <property type="match status" value="1"/>
</dbReference>
<evidence type="ECO:0000256" key="5">
    <source>
        <dbReference type="RuleBase" id="RU004508"/>
    </source>
</evidence>
<accession>A0A1G2CA37</accession>
<dbReference type="InterPro" id="IPR015421">
    <property type="entry name" value="PyrdxlP-dep_Trfase_major"/>
</dbReference>
<dbReference type="PIRSF" id="PIRSF000390">
    <property type="entry name" value="PLP_StrS"/>
    <property type="match status" value="1"/>
</dbReference>
<sequence length="338" mass="37042">MAERSDGRRALCVNSGTDALILALKLLRVGPGDEVIVPAFSYVSTASCVSWIGAKPVFADICLDDYAVDPATIEANITPKTKAIIVAHLFGQPASGIEEIARIAKRRSLYLIEDAAQSFGAKIEINGEGKPVGAIGDIGCLSFSSTKPFAAPGNGGALILKDPALWEEGDRMRFYGARVHHFDYPTVGVNCKMHDLQAAALLAKLPFFDYWLGHRRRIAALYTKELAGIGDLVLPADIPGTERTWYRYVVRTSMCPALFEKIEKTAMGSSRLFQLARNYPVPLPYFSIFRNSRHIPGDFPVADRVSQEAVPLPVTNDVTTKDAERFACAVQEFFNTRI</sequence>
<dbReference type="EMBL" id="MHKY01000044">
    <property type="protein sequence ID" value="OGY98021.1"/>
    <property type="molecule type" value="Genomic_DNA"/>
</dbReference>
<dbReference type="Gene3D" id="3.90.1150.10">
    <property type="entry name" value="Aspartate Aminotransferase, domain 1"/>
    <property type="match status" value="1"/>
</dbReference>
<evidence type="ECO:0000313" key="7">
    <source>
        <dbReference type="Proteomes" id="UP000178796"/>
    </source>
</evidence>
<dbReference type="GO" id="GO:0030170">
    <property type="term" value="F:pyridoxal phosphate binding"/>
    <property type="evidence" value="ECO:0007669"/>
    <property type="project" value="TreeGrafter"/>
</dbReference>
<dbReference type="InterPro" id="IPR015424">
    <property type="entry name" value="PyrdxlP-dep_Trfase"/>
</dbReference>
<dbReference type="GO" id="GO:0008483">
    <property type="term" value="F:transaminase activity"/>
    <property type="evidence" value="ECO:0007669"/>
    <property type="project" value="TreeGrafter"/>
</dbReference>
<dbReference type="Gene3D" id="3.40.640.10">
    <property type="entry name" value="Type I PLP-dependent aspartate aminotransferase-like (Major domain)"/>
    <property type="match status" value="1"/>
</dbReference>
<dbReference type="PANTHER" id="PTHR30244">
    <property type="entry name" value="TRANSAMINASE"/>
    <property type="match status" value="1"/>
</dbReference>
<evidence type="ECO:0000256" key="3">
    <source>
        <dbReference type="PIRSR" id="PIRSR000390-1"/>
    </source>
</evidence>
<comment type="caution">
    <text evidence="6">The sequence shown here is derived from an EMBL/GenBank/DDBJ whole genome shotgun (WGS) entry which is preliminary data.</text>
</comment>
<keyword evidence="1 4" id="KW-0663">Pyridoxal phosphate</keyword>
<dbReference type="InterPro" id="IPR000653">
    <property type="entry name" value="DegT/StrS_aminotransferase"/>
</dbReference>
<dbReference type="AlphaFoldDB" id="A0A1G2CA37"/>
<dbReference type="Proteomes" id="UP000178796">
    <property type="component" value="Unassembled WGS sequence"/>
</dbReference>
<name>A0A1G2CA37_9BACT</name>
<evidence type="ECO:0000256" key="1">
    <source>
        <dbReference type="ARBA" id="ARBA00022898"/>
    </source>
</evidence>
<dbReference type="CDD" id="cd00616">
    <property type="entry name" value="AHBA_syn"/>
    <property type="match status" value="1"/>
</dbReference>
<reference evidence="6 7" key="1">
    <citation type="journal article" date="2016" name="Nat. Commun.">
        <title>Thousands of microbial genomes shed light on interconnected biogeochemical processes in an aquifer system.</title>
        <authorList>
            <person name="Anantharaman K."/>
            <person name="Brown C.T."/>
            <person name="Hug L.A."/>
            <person name="Sharon I."/>
            <person name="Castelle C.J."/>
            <person name="Probst A.J."/>
            <person name="Thomas B.C."/>
            <person name="Singh A."/>
            <person name="Wilkins M.J."/>
            <person name="Karaoz U."/>
            <person name="Brodie E.L."/>
            <person name="Williams K.H."/>
            <person name="Hubbard S.S."/>
            <person name="Banfield J.F."/>
        </authorList>
    </citation>
    <scope>NUCLEOTIDE SEQUENCE [LARGE SCALE GENOMIC DNA]</scope>
</reference>
<dbReference type="InterPro" id="IPR015422">
    <property type="entry name" value="PyrdxlP-dep_Trfase_small"/>
</dbReference>
<evidence type="ECO:0000256" key="2">
    <source>
        <dbReference type="ARBA" id="ARBA00037999"/>
    </source>
</evidence>
<evidence type="ECO:0000313" key="6">
    <source>
        <dbReference type="EMBL" id="OGY98021.1"/>
    </source>
</evidence>
<feature type="modified residue" description="N6-(pyridoxal phosphate)lysine" evidence="4">
    <location>
        <position position="147"/>
    </location>
</feature>
<dbReference type="GO" id="GO:0000271">
    <property type="term" value="P:polysaccharide biosynthetic process"/>
    <property type="evidence" value="ECO:0007669"/>
    <property type="project" value="TreeGrafter"/>
</dbReference>
<protein>
    <submittedName>
        <fullName evidence="6">Uncharacterized protein</fullName>
    </submittedName>
</protein>
<dbReference type="SUPFAM" id="SSF53383">
    <property type="entry name" value="PLP-dependent transferases"/>
    <property type="match status" value="1"/>
</dbReference>
<feature type="active site" description="Proton acceptor" evidence="3">
    <location>
        <position position="147"/>
    </location>
</feature>
<proteinExistence type="inferred from homology"/>
<comment type="similarity">
    <text evidence="2 5">Belongs to the DegT/DnrJ/EryC1 family.</text>
</comment>